<accession>C7DGP5</accession>
<proteinExistence type="inferred from homology"/>
<dbReference type="FunFam" id="3.40.50.300:FF:001025">
    <property type="entry name" value="ATPase family, AAA domain-containing 2B"/>
    <property type="match status" value="1"/>
</dbReference>
<evidence type="ECO:0000313" key="9">
    <source>
        <dbReference type="Proteomes" id="UP000332487"/>
    </source>
</evidence>
<dbReference type="GO" id="GO:0016887">
    <property type="term" value="F:ATP hydrolysis activity"/>
    <property type="evidence" value="ECO:0007669"/>
    <property type="project" value="InterPro"/>
</dbReference>
<dbReference type="Gene3D" id="1.25.40.10">
    <property type="entry name" value="Tetratricopeptide repeat domain"/>
    <property type="match status" value="1"/>
</dbReference>
<dbReference type="InterPro" id="IPR019734">
    <property type="entry name" value="TPR_rpt"/>
</dbReference>
<dbReference type="Gene3D" id="1.10.8.60">
    <property type="match status" value="1"/>
</dbReference>
<sequence>MVHMAVEEEQSSENKQPGKQVDPGVKEHWRKGNSLFEDSKFDEAIKEYNTAIEMDPSYADAYFNKALTERIMHKYDDAKRDLEKVIELQPKSPDAPLLYGDIEESCNDYLGARHWYERSLSIDPTYAQAKERLEHLEALMHPESKAQGESQVSRGVQFQEEQKEVIEEGQIKKVAFYKSNIKFDSVIGLDKIKKYLHDNVILAMQHPELFKKYGKKLGLGLLLYGPPGVGKTHVVNAIAGESGANVIIARVNQIVDMYTGNTEKNLHAIFQQAREHTPCIIFFDELDALGVKRGGGQEGGESSALRLAVNQFLVEMNGVEANPEGLFVIGATNQPWDIDPALKRSGRFGDSVYLPPPKHKDRKKLFEFYTRDKPRSRLSFGRLSRATIGYSPADIWRISDKAAMRPLLHEYEKKKEAKLTMKDMMAVLKDKDTNGSSLDEWYSMVKKDVISKTETQMVDGKKQEIVKEGKLDAQEKILYKAMVKDIKKNTSPTKIRIKRLMRWWALHVW</sequence>
<dbReference type="Pfam" id="PF00004">
    <property type="entry name" value="AAA"/>
    <property type="match status" value="1"/>
</dbReference>
<dbReference type="Pfam" id="PF13414">
    <property type="entry name" value="TPR_11"/>
    <property type="match status" value="1"/>
</dbReference>
<gene>
    <name evidence="8" type="ORF">UNLARM2_0246</name>
</gene>
<dbReference type="Pfam" id="PF13432">
    <property type="entry name" value="TPR_16"/>
    <property type="match status" value="1"/>
</dbReference>
<keyword evidence="3" id="KW-0175">Coiled coil</keyword>
<dbReference type="SUPFAM" id="SSF48452">
    <property type="entry name" value="TPR-like"/>
    <property type="match status" value="1"/>
</dbReference>
<reference evidence="8 9" key="2">
    <citation type="journal article" date="2010" name="Proc. Natl. Acad. Sci. U.S.A.">
        <title>Enigmatic, ultrasmall, uncultivated Archaea.</title>
        <authorList>
            <person name="Baker B.J."/>
            <person name="Comolli L.R."/>
            <person name="Dick G.J."/>
            <person name="Hauser L.J."/>
            <person name="Hyatt D."/>
            <person name="Dill B.D."/>
            <person name="Land M.L."/>
            <person name="Verberkmoes N.C."/>
            <person name="Hettich R.L."/>
            <person name="Banfield J.F."/>
        </authorList>
    </citation>
    <scope>NUCLEOTIDE SEQUENCE [LARGE SCALE GENOMIC DNA]</scope>
    <source>
        <strain evidence="8">ARMAN-2</strain>
    </source>
</reference>
<comment type="similarity">
    <text evidence="5">Belongs to the AAA ATPase family.</text>
</comment>
<keyword evidence="1 5" id="KW-0547">Nucleotide-binding</keyword>
<evidence type="ECO:0000313" key="8">
    <source>
        <dbReference type="EMBL" id="EET90392.1"/>
    </source>
</evidence>
<dbReference type="InterPro" id="IPR003959">
    <property type="entry name" value="ATPase_AAA_core"/>
</dbReference>
<keyword evidence="2 5" id="KW-0067">ATP-binding</keyword>
<protein>
    <submittedName>
        <fullName evidence="8">AAA ATPase central domain protein</fullName>
    </submittedName>
</protein>
<dbReference type="GO" id="GO:0005524">
    <property type="term" value="F:ATP binding"/>
    <property type="evidence" value="ECO:0007669"/>
    <property type="project" value="UniProtKB-KW"/>
</dbReference>
<dbReference type="Proteomes" id="UP000332487">
    <property type="component" value="Unassembled WGS sequence"/>
</dbReference>
<feature type="domain" description="AAA+ ATPase" evidence="7">
    <location>
        <begin position="217"/>
        <end position="358"/>
    </location>
</feature>
<feature type="repeat" description="TPR" evidence="4">
    <location>
        <begin position="25"/>
        <end position="58"/>
    </location>
</feature>
<dbReference type="SMART" id="SM00382">
    <property type="entry name" value="AAA"/>
    <property type="match status" value="1"/>
</dbReference>
<dbReference type="SMART" id="SM00028">
    <property type="entry name" value="TPR"/>
    <property type="match status" value="3"/>
</dbReference>
<feature type="repeat" description="TPR" evidence="4">
    <location>
        <begin position="59"/>
        <end position="92"/>
    </location>
</feature>
<dbReference type="InterPro" id="IPR011990">
    <property type="entry name" value="TPR-like_helical_dom_sf"/>
</dbReference>
<dbReference type="EMBL" id="GG697238">
    <property type="protein sequence ID" value="EET90392.1"/>
    <property type="molecule type" value="Genomic_DNA"/>
</dbReference>
<dbReference type="CDD" id="cd19481">
    <property type="entry name" value="RecA-like_protease"/>
    <property type="match status" value="1"/>
</dbReference>
<keyword evidence="4" id="KW-0802">TPR repeat</keyword>
<name>C7DGP5_MICA2</name>
<reference evidence="8 9" key="1">
    <citation type="journal article" date="2009" name="Genome Biol.">
        <title>Community-wide analysis of microbial genome sequence signatures.</title>
        <authorList>
            <person name="Dick G.J."/>
            <person name="Andersson A.F."/>
            <person name="Baker B.J."/>
            <person name="Simmons S.L."/>
            <person name="Thomas B.C."/>
            <person name="Yelton A.P."/>
            <person name="Banfield J.F."/>
        </authorList>
    </citation>
    <scope>NUCLEOTIDE SEQUENCE [LARGE SCALE GENOMIC DNA]</scope>
    <source>
        <strain evidence="8">ARMAN-2</strain>
    </source>
</reference>
<dbReference type="SUPFAM" id="SSF52540">
    <property type="entry name" value="P-loop containing nucleoside triphosphate hydrolases"/>
    <property type="match status" value="1"/>
</dbReference>
<dbReference type="Gene3D" id="3.40.50.300">
    <property type="entry name" value="P-loop containing nucleotide triphosphate hydrolases"/>
    <property type="match status" value="1"/>
</dbReference>
<dbReference type="AlphaFoldDB" id="C7DGP5"/>
<evidence type="ECO:0000256" key="1">
    <source>
        <dbReference type="ARBA" id="ARBA00022741"/>
    </source>
</evidence>
<organism evidence="8 9">
    <name type="scientific">Candidatus Micrarchaeum acidiphilum ARMAN-2</name>
    <dbReference type="NCBI Taxonomy" id="425595"/>
    <lineage>
        <taxon>Archaea</taxon>
        <taxon>Candidatus Micrarchaeota</taxon>
        <taxon>Candidatus Micrarchaeia</taxon>
        <taxon>Candidatus Micrarchaeales</taxon>
        <taxon>Candidatus Micrarchaeaceae</taxon>
        <taxon>Candidatus Micrarchaeum</taxon>
    </lineage>
</organism>
<dbReference type="PROSITE" id="PS00674">
    <property type="entry name" value="AAA"/>
    <property type="match status" value="1"/>
</dbReference>
<evidence type="ECO:0000256" key="2">
    <source>
        <dbReference type="ARBA" id="ARBA00022840"/>
    </source>
</evidence>
<evidence type="ECO:0000256" key="3">
    <source>
        <dbReference type="ARBA" id="ARBA00023054"/>
    </source>
</evidence>
<evidence type="ECO:0000256" key="5">
    <source>
        <dbReference type="RuleBase" id="RU003651"/>
    </source>
</evidence>
<dbReference type="PANTHER" id="PTHR23077:SF171">
    <property type="entry name" value="NUCLEAR VALOSIN-CONTAINING PROTEIN-LIKE"/>
    <property type="match status" value="1"/>
</dbReference>
<evidence type="ECO:0000259" key="7">
    <source>
        <dbReference type="SMART" id="SM00382"/>
    </source>
</evidence>
<feature type="region of interest" description="Disordered" evidence="6">
    <location>
        <begin position="1"/>
        <end position="26"/>
    </location>
</feature>
<dbReference type="InterPro" id="IPR003960">
    <property type="entry name" value="ATPase_AAA_CS"/>
</dbReference>
<dbReference type="PANTHER" id="PTHR23077">
    <property type="entry name" value="AAA-FAMILY ATPASE"/>
    <property type="match status" value="1"/>
</dbReference>
<keyword evidence="9" id="KW-1185">Reference proteome</keyword>
<dbReference type="InterPro" id="IPR050168">
    <property type="entry name" value="AAA_ATPase_domain"/>
</dbReference>
<dbReference type="PROSITE" id="PS50005">
    <property type="entry name" value="TPR"/>
    <property type="match status" value="2"/>
</dbReference>
<dbReference type="InterPro" id="IPR003593">
    <property type="entry name" value="AAA+_ATPase"/>
</dbReference>
<dbReference type="InterPro" id="IPR027417">
    <property type="entry name" value="P-loop_NTPase"/>
</dbReference>
<evidence type="ECO:0000256" key="6">
    <source>
        <dbReference type="SAM" id="MobiDB-lite"/>
    </source>
</evidence>
<evidence type="ECO:0000256" key="4">
    <source>
        <dbReference type="PROSITE-ProRule" id="PRU00339"/>
    </source>
</evidence>